<gene>
    <name evidence="1" type="ORF">C1645_840164</name>
</gene>
<dbReference type="EMBL" id="QKYT01001191">
    <property type="protein sequence ID" value="RIA79677.1"/>
    <property type="molecule type" value="Genomic_DNA"/>
</dbReference>
<proteinExistence type="predicted"/>
<sequence>IEEKLEEIINSQREVKEVKEIEGKALEVWQGKEKKKVFTGEIKGLERDEIVAFRVVKQYERER</sequence>
<organism evidence="1 2">
    <name type="scientific">Glomus cerebriforme</name>
    <dbReference type="NCBI Taxonomy" id="658196"/>
    <lineage>
        <taxon>Eukaryota</taxon>
        <taxon>Fungi</taxon>
        <taxon>Fungi incertae sedis</taxon>
        <taxon>Mucoromycota</taxon>
        <taxon>Glomeromycotina</taxon>
        <taxon>Glomeromycetes</taxon>
        <taxon>Glomerales</taxon>
        <taxon>Glomeraceae</taxon>
        <taxon>Glomus</taxon>
    </lineage>
</organism>
<comment type="caution">
    <text evidence="1">The sequence shown here is derived from an EMBL/GenBank/DDBJ whole genome shotgun (WGS) entry which is preliminary data.</text>
</comment>
<dbReference type="Proteomes" id="UP000265703">
    <property type="component" value="Unassembled WGS sequence"/>
</dbReference>
<keyword evidence="2" id="KW-1185">Reference proteome</keyword>
<dbReference type="AlphaFoldDB" id="A0A397S6Q5"/>
<protein>
    <submittedName>
        <fullName evidence="1">Uncharacterized protein</fullName>
    </submittedName>
</protein>
<feature type="non-terminal residue" evidence="1">
    <location>
        <position position="1"/>
    </location>
</feature>
<evidence type="ECO:0000313" key="2">
    <source>
        <dbReference type="Proteomes" id="UP000265703"/>
    </source>
</evidence>
<reference evidence="1 2" key="1">
    <citation type="submission" date="2018-06" db="EMBL/GenBank/DDBJ databases">
        <title>Comparative genomics reveals the genomic features of Rhizophagus irregularis, R. cerebriforme, R. diaphanum and Gigaspora rosea, and their symbiotic lifestyle signature.</title>
        <authorList>
            <person name="Morin E."/>
            <person name="San Clemente H."/>
            <person name="Chen E.C.H."/>
            <person name="De La Providencia I."/>
            <person name="Hainaut M."/>
            <person name="Kuo A."/>
            <person name="Kohler A."/>
            <person name="Murat C."/>
            <person name="Tang N."/>
            <person name="Roy S."/>
            <person name="Loubradou J."/>
            <person name="Henrissat B."/>
            <person name="Grigoriev I.V."/>
            <person name="Corradi N."/>
            <person name="Roux C."/>
            <person name="Martin F.M."/>
        </authorList>
    </citation>
    <scope>NUCLEOTIDE SEQUENCE [LARGE SCALE GENOMIC DNA]</scope>
    <source>
        <strain evidence="1 2">DAOM 227022</strain>
    </source>
</reference>
<accession>A0A397S6Q5</accession>
<evidence type="ECO:0000313" key="1">
    <source>
        <dbReference type="EMBL" id="RIA79677.1"/>
    </source>
</evidence>
<name>A0A397S6Q5_9GLOM</name>